<dbReference type="CDD" id="cd00064">
    <property type="entry name" value="FU"/>
    <property type="match status" value="7"/>
</dbReference>
<dbReference type="SUPFAM" id="SSF55486">
    <property type="entry name" value="Metalloproteases ('zincins'), catalytic domain"/>
    <property type="match status" value="1"/>
</dbReference>
<dbReference type="GeneID" id="7824419"/>
<name>Q23JG6_TETTS</name>
<dbReference type="InterPro" id="IPR006212">
    <property type="entry name" value="Furin_repeat"/>
</dbReference>
<dbReference type="EMBL" id="GG662689">
    <property type="protein sequence ID" value="EAR96678.2"/>
    <property type="molecule type" value="Genomic_DNA"/>
</dbReference>
<keyword evidence="4" id="KW-0479">Metal-binding</keyword>
<dbReference type="eggNOG" id="KOG3525">
    <property type="taxonomic scope" value="Eukaryota"/>
</dbReference>
<evidence type="ECO:0000313" key="11">
    <source>
        <dbReference type="Proteomes" id="UP000009168"/>
    </source>
</evidence>
<dbReference type="PROSITE" id="PS00022">
    <property type="entry name" value="EGF_1"/>
    <property type="match status" value="1"/>
</dbReference>
<evidence type="ECO:0000256" key="4">
    <source>
        <dbReference type="ARBA" id="ARBA00022723"/>
    </source>
</evidence>
<evidence type="ECO:0000256" key="5">
    <source>
        <dbReference type="ARBA" id="ARBA00022801"/>
    </source>
</evidence>
<dbReference type="PANTHER" id="PTHR15332">
    <property type="entry name" value="PROPROTEIN CONVERTASE SUBTILISIN_KEXIN TYPE 5-LIKE"/>
    <property type="match status" value="1"/>
</dbReference>
<keyword evidence="6" id="KW-0862">Zinc</keyword>
<evidence type="ECO:0000256" key="6">
    <source>
        <dbReference type="ARBA" id="ARBA00022833"/>
    </source>
</evidence>
<dbReference type="GO" id="GO:0006508">
    <property type="term" value="P:proteolysis"/>
    <property type="evidence" value="ECO:0007669"/>
    <property type="project" value="UniProtKB-KW"/>
</dbReference>
<keyword evidence="3" id="KW-0645">Protease</keyword>
<dbReference type="KEGG" id="tet:TTHERM_00979910"/>
<accession>Q23JG6</accession>
<evidence type="ECO:0000256" key="2">
    <source>
        <dbReference type="ARBA" id="ARBA00005860"/>
    </source>
</evidence>
<dbReference type="OrthoDB" id="303913at2759"/>
<dbReference type="SMART" id="SM00181">
    <property type="entry name" value="EGF"/>
    <property type="match status" value="20"/>
</dbReference>
<organism evidence="10 11">
    <name type="scientific">Tetrahymena thermophila (strain SB210)</name>
    <dbReference type="NCBI Taxonomy" id="312017"/>
    <lineage>
        <taxon>Eukaryota</taxon>
        <taxon>Sar</taxon>
        <taxon>Alveolata</taxon>
        <taxon>Ciliophora</taxon>
        <taxon>Intramacronucleata</taxon>
        <taxon>Oligohymenophorea</taxon>
        <taxon>Hymenostomatida</taxon>
        <taxon>Tetrahymenina</taxon>
        <taxon>Tetrahymenidae</taxon>
        <taxon>Tetrahymena</taxon>
    </lineage>
</organism>
<dbReference type="eggNOG" id="KOG2556">
    <property type="taxonomic scope" value="Eukaryota"/>
</dbReference>
<sequence>MISQKNLTFINLLFVALFYLNNFIVSAHSEYGHTCAHDSDEMIRNTQERLHEYFKQNQINHSEEDELKRNLGAQTIQPIRITTDFSRLSPQQGGPAISTAQINYLISVSTTVVNFVSNLIKVQPNTSNNIFNTQQTNDGTCITVTPSQSDKTNGIANSDLHLYFIFNNDPTAGYLANAGFCNLQQTATYFRPNFGRVLFNLANMKNTGTNLEQYQNDVMVTLHEVIHVLGFSYGAMQNWYDKASNQLLGQAGANKLISTQTLRGIQTNILGSPNVLATAKKYYGCPSLQGMQLENQGGSGSINSHWERTIIRSEVMTASALLEGLNLTFFTVALLKDTGYWDDVNENLTDPIYWGRNKGCDFFQNACKSSTQYEEFATANQKSCSFWGDGQGIGSISDPFGDSCSVIEVYSNRLCSDIANQSYQTNPPSFNTDTQNDFSYNSKCFTSNVYSPSAVYHYQNEDFRCHFYQCTPDKTQVTITFSQIPNTKIVCGTSDQGNQKNVVYNGNTLGQVTCPSNISRLCDDQQCVNFCSYNGICIKGQCLCNPGYGGVDCSQKCSQFIDQSGNCLIQCPSNTYANLDKVCRSTCPIGTYPDNNSGLCQQCDFSCSQCSGPSNNQCKACQFLTYLYSGTCVTSCPSGTYPDEPSKSCLSCSNGCQICTSSTTCSQCKTGFQLSGQMCTAISQCTSPCAQCSSDPKYCTSCINGLFLTSQNTCVSSCPTGYFQNNQNMTCAPCSTGCAQCSDANTCTQCDTSKGYRIQGNVCTLCVSPCATCSNSNPNSCLSCENKMYLVNNQCVSSCTNGYYNGPNYTCSQCISGCSQCSDGVSCTSCSNNYKLFTQNNVQICISSSSCFSPCSTCVGTFQPTTCASCNQGFYLQANSCVTQCDQGYFLNNQICTQCSNGCAKCSNSTTCTACINNYFLLQNNCVQTCPDGTYADQSSKTCQNCPNGCSKCTTSTICSQCQNGFQLQGQKCTSAQCTSPCASCTSDPSHCTTCIGGLYISPQNTCVSTCPSGYFQNNSNMTCTACPTGCISCSDAKTCIKCDSTNGYRLQGNSCTLCVSPCATCSQNNPNSCLTCENSMYFLNNKCVSTCTNGFYNGPNYTCYQCITGCSQCSDSNSCISCGINYKLFTQNNANICISSSSCFSPCSTCVGTFQPTTCATCNQGFYLQGNSCVAQCDQGYFLDQSNQRCTQCSSGCAKCSNSTNCTSCSNNYYLQQNSCVLTCPDGTYGDQTSKTCQNCPNGCSKCSSSTICSSCQNGFQLTGQKCTAVQCVTPCASCNSDPTQCTSCIGSLYLSPKNTCVSSCPSGYFQNNSNMTCTACPSGCISCSDAKTCTKCDSLNGYRLQGSSCTLCVSPCATCSQINPNLCLSCENNMYLLNNQCVSTCTNGFYNGPNYTCSPCITGCNQCLDGNSCISCSANYQLFAYNKVQICISSSSCFSPCSTCKGAFQPTTCSSCNQSFYLQGSSCVAQCNQGYFANQSNQMCTQCPSNCSACSGPTSCSACSNNYILSQNSCVAACPQGFTNKNQICTQVNIKTQGFIQQFAILFLVILIVSSF</sequence>
<dbReference type="Gene3D" id="2.10.220.10">
    <property type="entry name" value="Hormone Receptor, Insulin-like Growth Factor Receptor 1, Chain A, domain 2"/>
    <property type="match status" value="13"/>
</dbReference>
<keyword evidence="8" id="KW-0732">Signal</keyword>
<reference evidence="11" key="1">
    <citation type="journal article" date="2006" name="PLoS Biol.">
        <title>Macronuclear genome sequence of the ciliate Tetrahymena thermophila, a model eukaryote.</title>
        <authorList>
            <person name="Eisen J.A."/>
            <person name="Coyne R.S."/>
            <person name="Wu M."/>
            <person name="Wu D."/>
            <person name="Thiagarajan M."/>
            <person name="Wortman J.R."/>
            <person name="Badger J.H."/>
            <person name="Ren Q."/>
            <person name="Amedeo P."/>
            <person name="Jones K.M."/>
            <person name="Tallon L.J."/>
            <person name="Delcher A.L."/>
            <person name="Salzberg S.L."/>
            <person name="Silva J.C."/>
            <person name="Haas B.J."/>
            <person name="Majoros W.H."/>
            <person name="Farzad M."/>
            <person name="Carlton J.M."/>
            <person name="Smith R.K. Jr."/>
            <person name="Garg J."/>
            <person name="Pearlman R.E."/>
            <person name="Karrer K.M."/>
            <person name="Sun L."/>
            <person name="Manning G."/>
            <person name="Elde N.C."/>
            <person name="Turkewitz A.P."/>
            <person name="Asai D.J."/>
            <person name="Wilkes D.E."/>
            <person name="Wang Y."/>
            <person name="Cai H."/>
            <person name="Collins K."/>
            <person name="Stewart B.A."/>
            <person name="Lee S.R."/>
            <person name="Wilamowska K."/>
            <person name="Weinberg Z."/>
            <person name="Ruzzo W.L."/>
            <person name="Wloga D."/>
            <person name="Gaertig J."/>
            <person name="Frankel J."/>
            <person name="Tsao C.-C."/>
            <person name="Gorovsky M.A."/>
            <person name="Keeling P.J."/>
            <person name="Waller R.F."/>
            <person name="Patron N.J."/>
            <person name="Cherry J.M."/>
            <person name="Stover N.A."/>
            <person name="Krieger C.J."/>
            <person name="del Toro C."/>
            <person name="Ryder H.F."/>
            <person name="Williamson S.C."/>
            <person name="Barbeau R.A."/>
            <person name="Hamilton E.P."/>
            <person name="Orias E."/>
        </authorList>
    </citation>
    <scope>NUCLEOTIDE SEQUENCE [LARGE SCALE GENOMIC DNA]</scope>
    <source>
        <strain evidence="11">SB210</strain>
    </source>
</reference>
<dbReference type="RefSeq" id="XP_001016923.2">
    <property type="nucleotide sequence ID" value="XM_001016923.2"/>
</dbReference>
<evidence type="ECO:0000313" key="10">
    <source>
        <dbReference type="EMBL" id="EAR96678.2"/>
    </source>
</evidence>
<dbReference type="SMART" id="SM00261">
    <property type="entry name" value="FU"/>
    <property type="match status" value="18"/>
</dbReference>
<dbReference type="FunFam" id="3.90.132.10:FF:000001">
    <property type="entry name" value="leishmanolysin-like peptidase isoform X2"/>
    <property type="match status" value="1"/>
</dbReference>
<dbReference type="GO" id="GO:0046872">
    <property type="term" value="F:metal ion binding"/>
    <property type="evidence" value="ECO:0007669"/>
    <property type="project" value="UniProtKB-KW"/>
</dbReference>
<dbReference type="Proteomes" id="UP000009168">
    <property type="component" value="Unassembled WGS sequence"/>
</dbReference>
<evidence type="ECO:0000259" key="9">
    <source>
        <dbReference type="PROSITE" id="PS00022"/>
    </source>
</evidence>
<dbReference type="HOGENOM" id="CLU_246390_0_0_1"/>
<evidence type="ECO:0000256" key="3">
    <source>
        <dbReference type="ARBA" id="ARBA00022670"/>
    </source>
</evidence>
<dbReference type="GO" id="GO:0008237">
    <property type="term" value="F:metallopeptidase activity"/>
    <property type="evidence" value="ECO:0007669"/>
    <property type="project" value="UniProtKB-KW"/>
</dbReference>
<dbReference type="InParanoid" id="Q23JG6"/>
<dbReference type="InterPro" id="IPR000742">
    <property type="entry name" value="EGF"/>
</dbReference>
<feature type="signal peptide" evidence="8">
    <location>
        <begin position="1"/>
        <end position="29"/>
    </location>
</feature>
<dbReference type="Gene3D" id="3.90.132.10">
    <property type="entry name" value="Leishmanolysin , domain 2"/>
    <property type="match status" value="1"/>
</dbReference>
<dbReference type="SUPFAM" id="SSF57184">
    <property type="entry name" value="Growth factor receptor domain"/>
    <property type="match status" value="9"/>
</dbReference>
<evidence type="ECO:0000256" key="1">
    <source>
        <dbReference type="ARBA" id="ARBA00001947"/>
    </source>
</evidence>
<keyword evidence="5" id="KW-0378">Hydrolase</keyword>
<feature type="chain" id="PRO_5004201788" evidence="8">
    <location>
        <begin position="30"/>
        <end position="1558"/>
    </location>
</feature>
<gene>
    <name evidence="10" type="ORF">TTHERM_00979910</name>
</gene>
<proteinExistence type="inferred from homology"/>
<keyword evidence="11" id="KW-1185">Reference proteome</keyword>
<comment type="similarity">
    <text evidence="2">Belongs to the peptidase M8 family.</text>
</comment>
<evidence type="ECO:0000256" key="7">
    <source>
        <dbReference type="ARBA" id="ARBA00023049"/>
    </source>
</evidence>
<comment type="cofactor">
    <cofactor evidence="1">
        <name>Zn(2+)</name>
        <dbReference type="ChEBI" id="CHEBI:29105"/>
    </cofactor>
</comment>
<evidence type="ECO:0000256" key="8">
    <source>
        <dbReference type="SAM" id="SignalP"/>
    </source>
</evidence>
<protein>
    <submittedName>
        <fullName evidence="10">Leishmanolysin family protein</fullName>
    </submittedName>
</protein>
<dbReference type="SMART" id="SM01411">
    <property type="entry name" value="Ephrin_rec_like"/>
    <property type="match status" value="10"/>
</dbReference>
<dbReference type="PANTHER" id="PTHR15332:SF175">
    <property type="entry name" value="PROPROTEIN CONVERTASE SUBTILISIN_KEXIN TYPE 5-LIKE"/>
    <property type="match status" value="1"/>
</dbReference>
<dbReference type="InterPro" id="IPR009030">
    <property type="entry name" value="Growth_fac_rcpt_cys_sf"/>
</dbReference>
<keyword evidence="7" id="KW-0482">Metalloprotease</keyword>
<feature type="domain" description="EGF-like" evidence="9">
    <location>
        <begin position="542"/>
        <end position="553"/>
    </location>
</feature>